<dbReference type="Pfam" id="PF05090">
    <property type="entry name" value="HTTM"/>
    <property type="match status" value="1"/>
</dbReference>
<dbReference type="Pfam" id="PF22777">
    <property type="entry name" value="VKGC_lumenal_dom"/>
    <property type="match status" value="1"/>
</dbReference>
<feature type="transmembrane region" description="Helical" evidence="7">
    <location>
        <begin position="137"/>
        <end position="155"/>
    </location>
</feature>
<evidence type="ECO:0000256" key="2">
    <source>
        <dbReference type="ARBA" id="ARBA00022692"/>
    </source>
</evidence>
<evidence type="ECO:0000256" key="4">
    <source>
        <dbReference type="ARBA" id="ARBA00023136"/>
    </source>
</evidence>
<organism evidence="9 10">
    <name type="scientific">Palleronia caenipelagi</name>
    <dbReference type="NCBI Taxonomy" id="2489174"/>
    <lineage>
        <taxon>Bacteria</taxon>
        <taxon>Pseudomonadati</taxon>
        <taxon>Pseudomonadota</taxon>
        <taxon>Alphaproteobacteria</taxon>
        <taxon>Rhodobacterales</taxon>
        <taxon>Roseobacteraceae</taxon>
        <taxon>Palleronia</taxon>
    </lineage>
</organism>
<dbReference type="PANTHER" id="PTHR12639">
    <property type="entry name" value="VITAMIN K-DEPENDENT GAMMA-CARBOXYLASE"/>
    <property type="match status" value="1"/>
</dbReference>
<dbReference type="InterPro" id="IPR053935">
    <property type="entry name" value="VKGC_lumenal_dom"/>
</dbReference>
<feature type="domain" description="HTTM-like" evidence="8">
    <location>
        <begin position="33"/>
        <end position="290"/>
    </location>
</feature>
<evidence type="ECO:0000313" key="9">
    <source>
        <dbReference type="EMBL" id="TRD22800.1"/>
    </source>
</evidence>
<evidence type="ECO:0000256" key="3">
    <source>
        <dbReference type="ARBA" id="ARBA00022989"/>
    </source>
</evidence>
<dbReference type="GO" id="GO:0012505">
    <property type="term" value="C:endomembrane system"/>
    <property type="evidence" value="ECO:0007669"/>
    <property type="project" value="UniProtKB-SubCell"/>
</dbReference>
<evidence type="ECO:0000256" key="6">
    <source>
        <dbReference type="ARBA" id="ARBA00023239"/>
    </source>
</evidence>
<feature type="transmembrane region" description="Helical" evidence="7">
    <location>
        <begin position="226"/>
        <end position="247"/>
    </location>
</feature>
<protein>
    <recommendedName>
        <fullName evidence="8">HTTM-like domain-containing protein</fullName>
    </recommendedName>
</protein>
<dbReference type="GO" id="GO:0008488">
    <property type="term" value="F:gamma-glutamyl carboxylase activity"/>
    <property type="evidence" value="ECO:0007669"/>
    <property type="project" value="InterPro"/>
</dbReference>
<evidence type="ECO:0000256" key="7">
    <source>
        <dbReference type="SAM" id="Phobius"/>
    </source>
</evidence>
<evidence type="ECO:0000256" key="1">
    <source>
        <dbReference type="ARBA" id="ARBA00004127"/>
    </source>
</evidence>
<keyword evidence="4 7" id="KW-0472">Membrane</keyword>
<feature type="transmembrane region" description="Helical" evidence="7">
    <location>
        <begin position="92"/>
        <end position="125"/>
    </location>
</feature>
<dbReference type="EMBL" id="VFSV01000004">
    <property type="protein sequence ID" value="TRD22800.1"/>
    <property type="molecule type" value="Genomic_DNA"/>
</dbReference>
<dbReference type="SMART" id="SM00752">
    <property type="entry name" value="HTTM"/>
    <property type="match status" value="1"/>
</dbReference>
<dbReference type="OrthoDB" id="341137at2"/>
<keyword evidence="10" id="KW-1185">Reference proteome</keyword>
<keyword evidence="2 7" id="KW-0812">Transmembrane</keyword>
<dbReference type="AlphaFoldDB" id="A0A547Q8V3"/>
<dbReference type="InterPro" id="IPR011020">
    <property type="entry name" value="HTTM-like"/>
</dbReference>
<comment type="subcellular location">
    <subcellularLocation>
        <location evidence="1">Endomembrane system</location>
        <topology evidence="1">Multi-pass membrane protein</topology>
    </subcellularLocation>
</comment>
<gene>
    <name evidence="9" type="ORF">FEV53_03205</name>
</gene>
<proteinExistence type="predicted"/>
<evidence type="ECO:0000313" key="10">
    <source>
        <dbReference type="Proteomes" id="UP000318590"/>
    </source>
</evidence>
<comment type="caution">
    <text evidence="9">The sequence shown here is derived from an EMBL/GenBank/DDBJ whole genome shotgun (WGS) entry which is preliminary data.</text>
</comment>
<name>A0A547Q8V3_9RHOB</name>
<sequence>MVGYTPESTTNTKRDGLKMHLSEKTDRLRAWLSMPISGQSLAVTRILFGLILVWDYFRYVDAERIYRYYVLSPVNFPYFDFVKPLPEPWIYVAWGVVGLSAALVTLGLFYRVAIVAFLLSFGYFFLLDRAQYLNHNYMVLLYAFFLALAPANRMWSLDALFGLVKRSEWIPRWPVAALKLQTEIILIYAGLVKITDDWLRGQPLLKWLPANQGDVFYGPLFDSDGMIVLASWGVVALHVIGAPLLLWRKTRLAQFCIYTFFHMSNAAMFNIGIFPWLTIAITLIFFDPDWPSQLWRRITGVVGGTDPAPTRTEPAAFAPVRMGFLALLIVWFAIQLLLPVRQAMFPNLVGWTGEGHRFSWRMRVYDRAAEGGYLAVNPQTGEEVFLDPIVIVGKRKARYVMTRPDLSREFAIWLEHRLITVVGWSEAEVYARYTVAFNGRPAQPMIDPEVDLTETERHLFRADTWIAPLETRASEGVVPDWFPPLPLQKPPYGSDAPRPET</sequence>
<keyword evidence="3 7" id="KW-1133">Transmembrane helix</keyword>
<evidence type="ECO:0000259" key="8">
    <source>
        <dbReference type="SMART" id="SM00752"/>
    </source>
</evidence>
<dbReference type="InterPro" id="IPR053934">
    <property type="entry name" value="HTTM_dom"/>
</dbReference>
<keyword evidence="6" id="KW-0456">Lyase</keyword>
<accession>A0A547Q8V3</accession>
<dbReference type="PANTHER" id="PTHR12639:SF7">
    <property type="entry name" value="HTTM DOMAIN-CONTAINING PROTEIN"/>
    <property type="match status" value="1"/>
</dbReference>
<keyword evidence="5" id="KW-1015">Disulfide bond</keyword>
<dbReference type="GO" id="GO:0019842">
    <property type="term" value="F:vitamin binding"/>
    <property type="evidence" value="ECO:0007669"/>
    <property type="project" value="TreeGrafter"/>
</dbReference>
<feature type="transmembrane region" description="Helical" evidence="7">
    <location>
        <begin position="316"/>
        <end position="338"/>
    </location>
</feature>
<reference evidence="9 10" key="1">
    <citation type="submission" date="2019-06" db="EMBL/GenBank/DDBJ databases">
        <title>Paenimaribius caenipelagi gen. nov., sp. nov., isolated from a tidal flat.</title>
        <authorList>
            <person name="Yoon J.-H."/>
        </authorList>
    </citation>
    <scope>NUCLEOTIDE SEQUENCE [LARGE SCALE GENOMIC DNA]</scope>
    <source>
        <strain evidence="9 10">JBTF-M29</strain>
    </source>
</reference>
<feature type="transmembrane region" description="Helical" evidence="7">
    <location>
        <begin position="267"/>
        <end position="286"/>
    </location>
</feature>
<evidence type="ECO:0000256" key="5">
    <source>
        <dbReference type="ARBA" id="ARBA00023157"/>
    </source>
</evidence>
<dbReference type="Proteomes" id="UP000318590">
    <property type="component" value="Unassembled WGS sequence"/>
</dbReference>
<dbReference type="InterPro" id="IPR007782">
    <property type="entry name" value="VKG_COase"/>
</dbReference>
<feature type="transmembrane region" description="Helical" evidence="7">
    <location>
        <begin position="28"/>
        <end position="54"/>
    </location>
</feature>